<dbReference type="Pfam" id="PF10094">
    <property type="entry name" value="DUF2332"/>
    <property type="match status" value="1"/>
</dbReference>
<dbReference type="Proteomes" id="UP000253370">
    <property type="component" value="Unassembled WGS sequence"/>
</dbReference>
<accession>A0A365U6R7</accession>
<name>A0A365U6R7_9RHOB</name>
<keyword evidence="2" id="KW-1185">Reference proteome</keyword>
<dbReference type="RefSeq" id="WP_113289853.1">
    <property type="nucleotide sequence ID" value="NZ_QNTQ01000011.1"/>
</dbReference>
<dbReference type="AlphaFoldDB" id="A0A365U6R7"/>
<dbReference type="PIRSF" id="PIRSF012608">
    <property type="entry name" value="UCP012608"/>
    <property type="match status" value="1"/>
</dbReference>
<protein>
    <submittedName>
        <fullName evidence="1">DUF2332 domain-containing protein</fullName>
    </submittedName>
</protein>
<dbReference type="OrthoDB" id="7666987at2"/>
<evidence type="ECO:0000313" key="1">
    <source>
        <dbReference type="EMBL" id="RBI84299.1"/>
    </source>
</evidence>
<dbReference type="EMBL" id="QNTQ01000011">
    <property type="protein sequence ID" value="RBI84299.1"/>
    <property type="molecule type" value="Genomic_DNA"/>
</dbReference>
<dbReference type="InterPro" id="IPR011200">
    <property type="entry name" value="UCP012608"/>
</dbReference>
<proteinExistence type="predicted"/>
<reference evidence="1 2" key="1">
    <citation type="submission" date="2018-07" db="EMBL/GenBank/DDBJ databases">
        <title>Rhodosalinus sp. strain E84T genomic sequence and assembly.</title>
        <authorList>
            <person name="Liu Z.-W."/>
            <person name="Lu D.-C."/>
        </authorList>
    </citation>
    <scope>NUCLEOTIDE SEQUENCE [LARGE SCALE GENOMIC DNA]</scope>
    <source>
        <strain evidence="1 2">E84</strain>
    </source>
</reference>
<sequence length="346" mass="37102">MSVPGAFRAQGRACARLGSPFMARLMEVLAGLWDDDSALGRRWAGYPGDLGPGGASLPLRVAGGLHALHLRGCDAGLSAVYPPAESSDSDLREAVAAALTRHAGFLLRFTEQAPQTNEVRRAAVLVSAAHWLAERHPRPIVLSELGASGGLNLGFDRFALQIGDRRYGPPEAVLTLAPEWTGPHPPGGAITVSERRGADIAPIDAGSEEGRLRLLAYLWADQPDRLARTRAALAAHDAAVDAADAAAWLETRLDTPRPGRLHLVYHTIAWQYFPEATQARARTALERAGERATGDAPLAWLSMEADGQPESAALALRLWPGGRCVPLGRADFHGRWIAWEGPRHLP</sequence>
<gene>
    <name evidence="1" type="ORF">DRV85_12710</name>
</gene>
<evidence type="ECO:0000313" key="2">
    <source>
        <dbReference type="Proteomes" id="UP000253370"/>
    </source>
</evidence>
<organism evidence="1 2">
    <name type="scientific">Rhodosalinus halophilus</name>
    <dbReference type="NCBI Taxonomy" id="2259333"/>
    <lineage>
        <taxon>Bacteria</taxon>
        <taxon>Pseudomonadati</taxon>
        <taxon>Pseudomonadota</taxon>
        <taxon>Alphaproteobacteria</taxon>
        <taxon>Rhodobacterales</taxon>
        <taxon>Paracoccaceae</taxon>
        <taxon>Rhodosalinus</taxon>
    </lineage>
</organism>
<comment type="caution">
    <text evidence="1">The sequence shown here is derived from an EMBL/GenBank/DDBJ whole genome shotgun (WGS) entry which is preliminary data.</text>
</comment>